<evidence type="ECO:0000313" key="1">
    <source>
        <dbReference type="EMBL" id="AKH42471.1"/>
    </source>
</evidence>
<keyword evidence="2" id="KW-1185">Reference proteome</keyword>
<dbReference type="OrthoDB" id="7410112at2"/>
<dbReference type="STRING" id="1267766.WYH_01430"/>
<dbReference type="RefSeq" id="WP_046903279.1">
    <property type="nucleotide sequence ID" value="NZ_CP011452.2"/>
</dbReference>
<dbReference type="KEGG" id="aay:WYH_01430"/>
<dbReference type="EMBL" id="CP011452">
    <property type="protein sequence ID" value="AKH42471.1"/>
    <property type="molecule type" value="Genomic_DNA"/>
</dbReference>
<evidence type="ECO:0000313" key="2">
    <source>
        <dbReference type="Proteomes" id="UP000034392"/>
    </source>
</evidence>
<dbReference type="Proteomes" id="UP000034392">
    <property type="component" value="Chromosome"/>
</dbReference>
<proteinExistence type="predicted"/>
<name>A0A0F7KTK3_9SPHN</name>
<reference evidence="1" key="1">
    <citation type="submission" date="2015-05" db="EMBL/GenBank/DDBJ databases">
        <title>The complete genome of Altererythrobacter atlanticus strain 26DY36.</title>
        <authorList>
            <person name="Wu Y.-H."/>
            <person name="Cheng H."/>
            <person name="Wu X.-W."/>
        </authorList>
    </citation>
    <scope>NUCLEOTIDE SEQUENCE [LARGE SCALE GENOMIC DNA]</scope>
    <source>
        <strain evidence="1">26DY36</strain>
    </source>
</reference>
<protein>
    <submittedName>
        <fullName evidence="1">Uncharacterized protein</fullName>
    </submittedName>
</protein>
<sequence length="73" mass="8090">MADPVNEETARNRWLVMNLLRLGGAGIVLIGMLIANRTFDAPEEAGYALLVIGLVSVFLVPQILARKWRSPDR</sequence>
<dbReference type="AlphaFoldDB" id="A0A0F7KTK3"/>
<dbReference type="PATRIC" id="fig|1267766.3.peg.1441"/>
<organism evidence="1 2">
    <name type="scientific">Croceibacterium atlanticum</name>
    <dbReference type="NCBI Taxonomy" id="1267766"/>
    <lineage>
        <taxon>Bacteria</taxon>
        <taxon>Pseudomonadati</taxon>
        <taxon>Pseudomonadota</taxon>
        <taxon>Alphaproteobacteria</taxon>
        <taxon>Sphingomonadales</taxon>
        <taxon>Erythrobacteraceae</taxon>
        <taxon>Croceibacterium</taxon>
    </lineage>
</organism>
<gene>
    <name evidence="1" type="ORF">WYH_01430</name>
</gene>
<accession>A0A0F7KTK3</accession>